<comment type="cofactor">
    <cofactor evidence="2">
        <name>Mg(2+)</name>
        <dbReference type="ChEBI" id="CHEBI:18420"/>
    </cofactor>
</comment>
<comment type="cofactor">
    <cofactor evidence="1">
        <name>Mn(2+)</name>
        <dbReference type="ChEBI" id="CHEBI:29035"/>
    </cofactor>
</comment>
<evidence type="ECO:0000256" key="7">
    <source>
        <dbReference type="ARBA" id="ARBA00023211"/>
    </source>
</evidence>
<keyword evidence="7" id="KW-0464">Manganese</keyword>
<accession>A0A1D2MTM2</accession>
<dbReference type="InterPro" id="IPR000086">
    <property type="entry name" value="NUDIX_hydrolase_dom"/>
</dbReference>
<dbReference type="CDD" id="cd04671">
    <property type="entry name" value="NUDIX_8DGDPP_Nudt18"/>
    <property type="match status" value="1"/>
</dbReference>
<dbReference type="PROSITE" id="PS51462">
    <property type="entry name" value="NUDIX"/>
    <property type="match status" value="1"/>
</dbReference>
<dbReference type="InterPro" id="IPR015797">
    <property type="entry name" value="NUDIX_hydrolase-like_dom_sf"/>
</dbReference>
<evidence type="ECO:0000313" key="10">
    <source>
        <dbReference type="EMBL" id="ODM96144.1"/>
    </source>
</evidence>
<organism evidence="10 11">
    <name type="scientific">Orchesella cincta</name>
    <name type="common">Springtail</name>
    <name type="synonym">Podura cincta</name>
    <dbReference type="NCBI Taxonomy" id="48709"/>
    <lineage>
        <taxon>Eukaryota</taxon>
        <taxon>Metazoa</taxon>
        <taxon>Ecdysozoa</taxon>
        <taxon>Arthropoda</taxon>
        <taxon>Hexapoda</taxon>
        <taxon>Collembola</taxon>
        <taxon>Entomobryomorpha</taxon>
        <taxon>Entomobryoidea</taxon>
        <taxon>Orchesellidae</taxon>
        <taxon>Orchesellinae</taxon>
        <taxon>Orchesella</taxon>
    </lineage>
</organism>
<dbReference type="Gene3D" id="3.90.79.10">
    <property type="entry name" value="Nucleoside Triphosphate Pyrophosphohydrolase"/>
    <property type="match status" value="1"/>
</dbReference>
<dbReference type="GO" id="GO:0044716">
    <property type="term" value="F:8-oxo-GDP phosphatase activity"/>
    <property type="evidence" value="ECO:0007669"/>
    <property type="project" value="TreeGrafter"/>
</dbReference>
<comment type="similarity">
    <text evidence="3 8">Belongs to the Nudix hydrolase family.</text>
</comment>
<evidence type="ECO:0000313" key="11">
    <source>
        <dbReference type="Proteomes" id="UP000094527"/>
    </source>
</evidence>
<dbReference type="GO" id="GO:0046872">
    <property type="term" value="F:metal ion binding"/>
    <property type="evidence" value="ECO:0007669"/>
    <property type="project" value="UniProtKB-KW"/>
</dbReference>
<dbReference type="SUPFAM" id="SSF55811">
    <property type="entry name" value="Nudix"/>
    <property type="match status" value="1"/>
</dbReference>
<dbReference type="GO" id="GO:0044715">
    <property type="term" value="F:8-oxo-dGDP phosphatase activity"/>
    <property type="evidence" value="ECO:0007669"/>
    <property type="project" value="TreeGrafter"/>
</dbReference>
<keyword evidence="5 8" id="KW-0378">Hydrolase</keyword>
<dbReference type="Proteomes" id="UP000094527">
    <property type="component" value="Unassembled WGS sequence"/>
</dbReference>
<dbReference type="AlphaFoldDB" id="A0A1D2MTM2"/>
<dbReference type="InterPro" id="IPR042970">
    <property type="entry name" value="NUDT18_NUDIX"/>
</dbReference>
<dbReference type="PANTHER" id="PTHR22769">
    <property type="entry name" value="MUTT/NUDIX HYDROLASE"/>
    <property type="match status" value="1"/>
</dbReference>
<feature type="domain" description="Nudix hydrolase" evidence="9">
    <location>
        <begin position="67"/>
        <end position="193"/>
    </location>
</feature>
<evidence type="ECO:0000256" key="3">
    <source>
        <dbReference type="ARBA" id="ARBA00005582"/>
    </source>
</evidence>
<dbReference type="PROSITE" id="PS00893">
    <property type="entry name" value="NUDIX_BOX"/>
    <property type="match status" value="1"/>
</dbReference>
<evidence type="ECO:0000256" key="1">
    <source>
        <dbReference type="ARBA" id="ARBA00001936"/>
    </source>
</evidence>
<dbReference type="InterPro" id="IPR020084">
    <property type="entry name" value="NUDIX_hydrolase_CS"/>
</dbReference>
<evidence type="ECO:0000256" key="8">
    <source>
        <dbReference type="RuleBase" id="RU003476"/>
    </source>
</evidence>
<reference evidence="10 11" key="1">
    <citation type="journal article" date="2016" name="Genome Biol. Evol.">
        <title>Gene Family Evolution Reflects Adaptation to Soil Environmental Stressors in the Genome of the Collembolan Orchesella cincta.</title>
        <authorList>
            <person name="Faddeeva-Vakhrusheva A."/>
            <person name="Derks M.F."/>
            <person name="Anvar S.Y."/>
            <person name="Agamennone V."/>
            <person name="Suring W."/>
            <person name="Smit S."/>
            <person name="van Straalen N.M."/>
            <person name="Roelofs D."/>
        </authorList>
    </citation>
    <scope>NUCLEOTIDE SEQUENCE [LARGE SCALE GENOMIC DNA]</scope>
    <source>
        <tissue evidence="10">Mixed pool</tissue>
    </source>
</reference>
<dbReference type="PRINTS" id="PR00502">
    <property type="entry name" value="NUDIXFAMILY"/>
</dbReference>
<comment type="caution">
    <text evidence="10">The sequence shown here is derived from an EMBL/GenBank/DDBJ whole genome shotgun (WGS) entry which is preliminary data.</text>
</comment>
<dbReference type="Pfam" id="PF00293">
    <property type="entry name" value="NUDIX"/>
    <property type="match status" value="1"/>
</dbReference>
<sequence>MYKSNDPIEGQIKALLQGHGLQDENIFCDFTLTDQNEALERVFYGLPASKGVTPTGPLDFVPVTKKSVTYIVAAVLVNEDGEVLMIQEAKPSCNGQWYLPAGRMEPGESISDAVKREVLEETGLDMEPTTLLLVECATGVWYRFVLTGTVVGGRLKTTAEADSESLQARWVRDISSLPLRAKDIVPLIERGVEYHTNREEPWHGKAMPALIAHSKMYMRLVVVARKKTNNKVCILVGERNHCHLPLCEIHPQKSLHSTLRKYMNEIFGAELPQHRPHGILGVEYNGKPAGQHDGMCLNLLVLVRQPLEEVYLIDKYSWKEVNNSLGDEITHRIGKNMTIPLHVIR</sequence>
<evidence type="ECO:0000256" key="4">
    <source>
        <dbReference type="ARBA" id="ARBA00022723"/>
    </source>
</evidence>
<evidence type="ECO:0000256" key="2">
    <source>
        <dbReference type="ARBA" id="ARBA00001946"/>
    </source>
</evidence>
<dbReference type="PANTHER" id="PTHR22769:SF56">
    <property type="entry name" value="8-OXO-DGDP PHOSPHATASE NUDT18"/>
    <property type="match status" value="1"/>
</dbReference>
<keyword evidence="6" id="KW-0460">Magnesium</keyword>
<keyword evidence="4" id="KW-0479">Metal-binding</keyword>
<evidence type="ECO:0000259" key="9">
    <source>
        <dbReference type="PROSITE" id="PS51462"/>
    </source>
</evidence>
<dbReference type="EMBL" id="LJIJ01000571">
    <property type="protein sequence ID" value="ODM96144.1"/>
    <property type="molecule type" value="Genomic_DNA"/>
</dbReference>
<gene>
    <name evidence="10" type="ORF">Ocin01_10532</name>
</gene>
<keyword evidence="11" id="KW-1185">Reference proteome</keyword>
<dbReference type="OMA" id="FPTCEIN"/>
<evidence type="ECO:0000256" key="5">
    <source>
        <dbReference type="ARBA" id="ARBA00022801"/>
    </source>
</evidence>
<evidence type="ECO:0000256" key="6">
    <source>
        <dbReference type="ARBA" id="ARBA00022842"/>
    </source>
</evidence>
<dbReference type="STRING" id="48709.A0A1D2MTM2"/>
<proteinExistence type="inferred from homology"/>
<dbReference type="OrthoDB" id="10005910at2759"/>
<protein>
    <submittedName>
        <fullName evidence="10">8-oxo-dGDP phosphatase NUDT18</fullName>
    </submittedName>
</protein>
<dbReference type="InterPro" id="IPR020476">
    <property type="entry name" value="Nudix_hydrolase"/>
</dbReference>
<name>A0A1D2MTM2_ORCCI</name>